<dbReference type="Gene3D" id="3.90.70.10">
    <property type="entry name" value="Cysteine proteinases"/>
    <property type="match status" value="1"/>
</dbReference>
<evidence type="ECO:0000313" key="8">
    <source>
        <dbReference type="Proteomes" id="UP000332933"/>
    </source>
</evidence>
<dbReference type="AlphaFoldDB" id="A0A485L9Q6"/>
<dbReference type="PANTHER" id="PTHR12411">
    <property type="entry name" value="CYSTEINE PROTEASE FAMILY C1-RELATED"/>
    <property type="match status" value="1"/>
</dbReference>
<proteinExistence type="inferred from homology"/>
<evidence type="ECO:0000256" key="2">
    <source>
        <dbReference type="ARBA" id="ARBA00023145"/>
    </source>
</evidence>
<evidence type="ECO:0000256" key="3">
    <source>
        <dbReference type="SAM" id="MobiDB-lite"/>
    </source>
</evidence>
<dbReference type="SMART" id="SM00645">
    <property type="entry name" value="Pept_C1"/>
    <property type="match status" value="1"/>
</dbReference>
<organism evidence="7 8">
    <name type="scientific">Aphanomyces stellatus</name>
    <dbReference type="NCBI Taxonomy" id="120398"/>
    <lineage>
        <taxon>Eukaryota</taxon>
        <taxon>Sar</taxon>
        <taxon>Stramenopiles</taxon>
        <taxon>Oomycota</taxon>
        <taxon>Saprolegniomycetes</taxon>
        <taxon>Saprolegniales</taxon>
        <taxon>Verrucalvaceae</taxon>
        <taxon>Aphanomyces</taxon>
    </lineage>
</organism>
<dbReference type="InterPro" id="IPR038765">
    <property type="entry name" value="Papain-like_cys_pep_sf"/>
</dbReference>
<name>A0A485L9Q6_9STRA</name>
<sequence length="424" mass="44733">MKLAIAITALVIAPTHASTTMVSVSDLSEHERAVLGADLATWKNEFGAEAQAHGVFPESINRLSSEDALNEQLQRLLNTKLAIKAAQDANPLAQFDHHHRFALLSEAEFKAYVKGSFSQGARHLRQLEHVTFPDTSQAASSVDWVANSKCVSPVRNQGQCGSCWAFSAAGVAESANCLVTGQLLDLSVQQVVSCSTNGGSEGCNGGWPWYAIDYTANGLCLAKDWPYSATTGSCNVQCTKQKLAIGTSVRVSGEDALATAITNQPVSVTVEAGNAAWQNYRGGVVTQCPGAQSDHAVIAVGYDSQSYKIRNSWGASWGEAGYIRLQRGVGGVGTCNVVDGVSFPQISLNPTTPTPTSGNPTPTPKTPSPVTPSPITPRPSTPTPSPNNQCGNNHNACVWPLTGQVVPYNQAQCASFGGVFVWCP</sequence>
<gene>
    <name evidence="7" type="primary">Aste57867_17490</name>
    <name evidence="6" type="ORF">As57867_017430</name>
    <name evidence="7" type="ORF">ASTE57867_17490</name>
</gene>
<evidence type="ECO:0000256" key="4">
    <source>
        <dbReference type="SAM" id="SignalP"/>
    </source>
</evidence>
<dbReference type="PROSITE" id="PS00139">
    <property type="entry name" value="THIOL_PROTEASE_CYS"/>
    <property type="match status" value="1"/>
</dbReference>
<dbReference type="InterPro" id="IPR000668">
    <property type="entry name" value="Peptidase_C1A_C"/>
</dbReference>
<evidence type="ECO:0000259" key="5">
    <source>
        <dbReference type="SMART" id="SM00645"/>
    </source>
</evidence>
<dbReference type="SUPFAM" id="SSF54001">
    <property type="entry name" value="Cysteine proteinases"/>
    <property type="match status" value="1"/>
</dbReference>
<keyword evidence="8" id="KW-1185">Reference proteome</keyword>
<evidence type="ECO:0000256" key="1">
    <source>
        <dbReference type="ARBA" id="ARBA00008455"/>
    </source>
</evidence>
<dbReference type="GO" id="GO:0006508">
    <property type="term" value="P:proteolysis"/>
    <property type="evidence" value="ECO:0007669"/>
    <property type="project" value="InterPro"/>
</dbReference>
<feature type="compositionally biased region" description="Pro residues" evidence="3">
    <location>
        <begin position="361"/>
        <end position="385"/>
    </location>
</feature>
<dbReference type="PRINTS" id="PR00705">
    <property type="entry name" value="PAPAIN"/>
</dbReference>
<dbReference type="OrthoDB" id="498368at2759"/>
<comment type="similarity">
    <text evidence="1">Belongs to the peptidase C1 family.</text>
</comment>
<feature type="region of interest" description="Disordered" evidence="3">
    <location>
        <begin position="346"/>
        <end position="388"/>
    </location>
</feature>
<dbReference type="InterPro" id="IPR039417">
    <property type="entry name" value="Peptidase_C1A_papain-like"/>
</dbReference>
<feature type="domain" description="Peptidase C1A papain C-terminal" evidence="5">
    <location>
        <begin position="138"/>
        <end position="345"/>
    </location>
</feature>
<dbReference type="InterPro" id="IPR013128">
    <property type="entry name" value="Peptidase_C1A"/>
</dbReference>
<dbReference type="GO" id="GO:0008234">
    <property type="term" value="F:cysteine-type peptidase activity"/>
    <property type="evidence" value="ECO:0007669"/>
    <property type="project" value="InterPro"/>
</dbReference>
<protein>
    <submittedName>
        <fullName evidence="7">Aste57867_17490 protein</fullName>
    </submittedName>
</protein>
<dbReference type="CDD" id="cd02248">
    <property type="entry name" value="Peptidase_C1A"/>
    <property type="match status" value="1"/>
</dbReference>
<dbReference type="EMBL" id="CAADRA010006195">
    <property type="protein sequence ID" value="VFT94243.1"/>
    <property type="molecule type" value="Genomic_DNA"/>
</dbReference>
<dbReference type="EMBL" id="VJMH01006174">
    <property type="protein sequence ID" value="KAF0691240.1"/>
    <property type="molecule type" value="Genomic_DNA"/>
</dbReference>
<dbReference type="Pfam" id="PF00112">
    <property type="entry name" value="Peptidase_C1"/>
    <property type="match status" value="1"/>
</dbReference>
<dbReference type="Proteomes" id="UP000332933">
    <property type="component" value="Unassembled WGS sequence"/>
</dbReference>
<feature type="signal peptide" evidence="4">
    <location>
        <begin position="1"/>
        <end position="17"/>
    </location>
</feature>
<keyword evidence="4" id="KW-0732">Signal</keyword>
<evidence type="ECO:0000313" key="6">
    <source>
        <dbReference type="EMBL" id="KAF0691240.1"/>
    </source>
</evidence>
<feature type="compositionally biased region" description="Low complexity" evidence="3">
    <location>
        <begin position="350"/>
        <end position="360"/>
    </location>
</feature>
<accession>A0A485L9Q6</accession>
<dbReference type="InterPro" id="IPR000169">
    <property type="entry name" value="Pept_cys_AS"/>
</dbReference>
<reference evidence="6" key="2">
    <citation type="submission" date="2019-06" db="EMBL/GenBank/DDBJ databases">
        <title>Genomics analysis of Aphanomyces spp. identifies a new class of oomycete effector associated with host adaptation.</title>
        <authorList>
            <person name="Gaulin E."/>
        </authorList>
    </citation>
    <scope>NUCLEOTIDE SEQUENCE</scope>
    <source>
        <strain evidence="6">CBS 578.67</strain>
    </source>
</reference>
<evidence type="ECO:0000313" key="7">
    <source>
        <dbReference type="EMBL" id="VFT94243.1"/>
    </source>
</evidence>
<reference evidence="7 8" key="1">
    <citation type="submission" date="2019-03" db="EMBL/GenBank/DDBJ databases">
        <authorList>
            <person name="Gaulin E."/>
            <person name="Dumas B."/>
        </authorList>
    </citation>
    <scope>NUCLEOTIDE SEQUENCE [LARGE SCALE GENOMIC DNA]</scope>
    <source>
        <strain evidence="7">CBS 568.67</strain>
    </source>
</reference>
<feature type="chain" id="PRO_5033437464" evidence="4">
    <location>
        <begin position="18"/>
        <end position="424"/>
    </location>
</feature>
<keyword evidence="2" id="KW-0865">Zymogen</keyword>